<accession>A0A8H6MLJ9</accession>
<comment type="caution">
    <text evidence="2">The sequence shown here is derived from an EMBL/GenBank/DDBJ whole genome shotgun (WGS) entry which is preliminary data.</text>
</comment>
<feature type="transmembrane region" description="Helical" evidence="1">
    <location>
        <begin position="33"/>
        <end position="52"/>
    </location>
</feature>
<gene>
    <name evidence="2" type="ORF">CSOJ01_13065</name>
</gene>
<dbReference type="PANTHER" id="PTHR35394">
    <property type="entry name" value="DUF3176 DOMAIN-CONTAINING PROTEIN"/>
    <property type="match status" value="1"/>
</dbReference>
<name>A0A8H6MLJ9_9PEZI</name>
<dbReference type="Proteomes" id="UP000652219">
    <property type="component" value="Unassembled WGS sequence"/>
</dbReference>
<proteinExistence type="predicted"/>
<dbReference type="PANTHER" id="PTHR35394:SF5">
    <property type="entry name" value="DUF3176 DOMAIN-CONTAINING PROTEIN"/>
    <property type="match status" value="1"/>
</dbReference>
<evidence type="ECO:0000313" key="3">
    <source>
        <dbReference type="Proteomes" id="UP000652219"/>
    </source>
</evidence>
<dbReference type="EMBL" id="WIGN01000361">
    <property type="protein sequence ID" value="KAF6796985.1"/>
    <property type="molecule type" value="Genomic_DNA"/>
</dbReference>
<feature type="transmembrane region" description="Helical" evidence="1">
    <location>
        <begin position="100"/>
        <end position="123"/>
    </location>
</feature>
<feature type="non-terminal residue" evidence="2">
    <location>
        <position position="1"/>
    </location>
</feature>
<evidence type="ECO:0000313" key="2">
    <source>
        <dbReference type="EMBL" id="KAF6796985.1"/>
    </source>
</evidence>
<organism evidence="2 3">
    <name type="scientific">Colletotrichum sojae</name>
    <dbReference type="NCBI Taxonomy" id="2175907"/>
    <lineage>
        <taxon>Eukaryota</taxon>
        <taxon>Fungi</taxon>
        <taxon>Dikarya</taxon>
        <taxon>Ascomycota</taxon>
        <taxon>Pezizomycotina</taxon>
        <taxon>Sordariomycetes</taxon>
        <taxon>Hypocreomycetidae</taxon>
        <taxon>Glomerellales</taxon>
        <taxon>Glomerellaceae</taxon>
        <taxon>Colletotrichum</taxon>
        <taxon>Colletotrichum orchidearum species complex</taxon>
    </lineage>
</organism>
<feature type="transmembrane region" description="Helical" evidence="1">
    <location>
        <begin position="64"/>
        <end position="88"/>
    </location>
</feature>
<reference evidence="2 3" key="1">
    <citation type="journal article" date="2020" name="Phytopathology">
        <title>Genome Sequence Resources of Colletotrichum truncatum, C. plurivorum, C. musicola, and C. sojae: Four Species Pathogenic to Soybean (Glycine max).</title>
        <authorList>
            <person name="Rogerio F."/>
            <person name="Boufleur T.R."/>
            <person name="Ciampi-Guillardi M."/>
            <person name="Sukno S.A."/>
            <person name="Thon M.R."/>
            <person name="Massola Junior N.S."/>
            <person name="Baroncelli R."/>
        </authorList>
    </citation>
    <scope>NUCLEOTIDE SEQUENCE [LARGE SCALE GENOMIC DNA]</scope>
    <source>
        <strain evidence="2 3">LFN0009</strain>
    </source>
</reference>
<protein>
    <submittedName>
        <fullName evidence="2">Uncharacterized protein</fullName>
    </submittedName>
</protein>
<keyword evidence="1" id="KW-0812">Transmembrane</keyword>
<dbReference type="AlphaFoldDB" id="A0A8H6MLJ9"/>
<keyword evidence="1" id="KW-1133">Transmembrane helix</keyword>
<feature type="transmembrane region" description="Helical" evidence="1">
    <location>
        <begin position="482"/>
        <end position="502"/>
    </location>
</feature>
<sequence length="587" mass="64619">FDAGDDASSADEAISGQAYRPLSKLRTLQQWKLEIVALFVSISSFIAIVVILKRYDGRPPPASSYLNINTTIAVFSTILRATIAYAAAQGRCNLCSNTHYVRHSILAIVGAFVVVATTAIGPFSQQAATTSSCCELSHEGSAEIKAVQRFEAGFQDGPTIASAVNGLVYGGADGSQTTLGLFKCICNSYADVSHSVQAFNRRTNETHYQFAENTNFRLAFPIRLHADSYALNMRLVDAPTPKQKSGYYQNATVSVMAFTAAGCPGTARTCDVTTVAANCTMYPCLRHYHSNVTNGIFQESVISQMPMELKTMALETQKDTSPLANYYYMKIIEPCRIGKDWYGMSNFSSARSAQTLEWRTWKADGERAFQVPSQCIRRISFRSYADFQNLLSETILGASKDTKGIDSPHDAASLAHRAYSVRCDKKKWWVSTMYGRGSSTFESISEAFDGMGAAISNRMHIMTLGSVPGRKTRTFVCIKAEWTWLVYPGSLLVLTVGLLVVASAQSYQNRGRLPVWKTAILPLLLYNVRRQAPYRKDSASAVPLLQADELESVADRTVARFSSLDGAPGFIVERNESDSHGIELRRR</sequence>
<keyword evidence="1" id="KW-0472">Membrane</keyword>
<keyword evidence="3" id="KW-1185">Reference proteome</keyword>
<evidence type="ECO:0000256" key="1">
    <source>
        <dbReference type="SAM" id="Phobius"/>
    </source>
</evidence>